<evidence type="ECO:0000259" key="6">
    <source>
        <dbReference type="PROSITE" id="PS50110"/>
    </source>
</evidence>
<dbReference type="InterPro" id="IPR001789">
    <property type="entry name" value="Sig_transdc_resp-reg_receiver"/>
</dbReference>
<feature type="domain" description="HTH LytTR-type" evidence="7">
    <location>
        <begin position="142"/>
        <end position="243"/>
    </location>
</feature>
<evidence type="ECO:0000313" key="9">
    <source>
        <dbReference type="Proteomes" id="UP000616608"/>
    </source>
</evidence>
<keyword evidence="9" id="KW-1185">Reference proteome</keyword>
<dbReference type="GO" id="GO:0000156">
    <property type="term" value="F:phosphorelay response regulator activity"/>
    <property type="evidence" value="ECO:0007669"/>
    <property type="project" value="InterPro"/>
</dbReference>
<name>A0A917D2Y8_9BACI</name>
<accession>A0A917D2Y8</accession>
<dbReference type="InterPro" id="IPR011006">
    <property type="entry name" value="CheY-like_superfamily"/>
</dbReference>
<feature type="modified residue" description="4-aspartylphosphate" evidence="5">
    <location>
        <position position="58"/>
    </location>
</feature>
<dbReference type="EMBL" id="BMJT01000001">
    <property type="protein sequence ID" value="GGG10345.1"/>
    <property type="molecule type" value="Genomic_DNA"/>
</dbReference>
<dbReference type="AlphaFoldDB" id="A0A917D2Y8"/>
<evidence type="ECO:0000313" key="8">
    <source>
        <dbReference type="EMBL" id="GGG10345.1"/>
    </source>
</evidence>
<keyword evidence="1" id="KW-0963">Cytoplasm</keyword>
<dbReference type="GO" id="GO:0003677">
    <property type="term" value="F:DNA binding"/>
    <property type="evidence" value="ECO:0007669"/>
    <property type="project" value="InterPro"/>
</dbReference>
<reference evidence="8" key="2">
    <citation type="submission" date="2020-09" db="EMBL/GenBank/DDBJ databases">
        <authorList>
            <person name="Sun Q."/>
            <person name="Zhou Y."/>
        </authorList>
    </citation>
    <scope>NUCLEOTIDE SEQUENCE</scope>
    <source>
        <strain evidence="8">CGMCC 1.15760</strain>
    </source>
</reference>
<dbReference type="PROSITE" id="PS50930">
    <property type="entry name" value="HTH_LYTTR"/>
    <property type="match status" value="1"/>
</dbReference>
<sequence>MKIVLCEDHEQQRLTLESIIQNYILFHLPYAQIVLSTSTPEDVLTFNKVAQADVYILDIDLQHEIDGITLAKQIKNANVLAVIIFITSHANRWRDTFIYKVQALDFVIKSSANQEAQVQQALQAAAQYYQQLGKHASQAQVLQLTIGDSIKNIALRDVYSIEAAAQPHKLILCARHGYYEWYGKLSDYENIVPYFIRCHRSCMVNLHFVSVIDRKKRTLLLDNGIELPVAIRKMKAIIQQWQTIVSKL</sequence>
<dbReference type="PANTHER" id="PTHR37299:SF3">
    <property type="entry name" value="STAGE 0 SPORULATION PROTEIN A HOMOLOG"/>
    <property type="match status" value="1"/>
</dbReference>
<dbReference type="Pfam" id="PF04397">
    <property type="entry name" value="LytTR"/>
    <property type="match status" value="1"/>
</dbReference>
<feature type="domain" description="Response regulatory" evidence="6">
    <location>
        <begin position="2"/>
        <end position="124"/>
    </location>
</feature>
<organism evidence="8 9">
    <name type="scientific">Lysinibacillus alkalisoli</name>
    <dbReference type="NCBI Taxonomy" id="1911548"/>
    <lineage>
        <taxon>Bacteria</taxon>
        <taxon>Bacillati</taxon>
        <taxon>Bacillota</taxon>
        <taxon>Bacilli</taxon>
        <taxon>Bacillales</taxon>
        <taxon>Bacillaceae</taxon>
        <taxon>Lysinibacillus</taxon>
    </lineage>
</organism>
<comment type="function">
    <text evidence="4">Required for high-level post-exponential phase expression of a series of secreted proteins.</text>
</comment>
<keyword evidence="2" id="KW-0902">Two-component regulatory system</keyword>
<dbReference type="InterPro" id="IPR007492">
    <property type="entry name" value="LytTR_DNA-bd_dom"/>
</dbReference>
<dbReference type="PANTHER" id="PTHR37299">
    <property type="entry name" value="TRANSCRIPTIONAL REGULATOR-RELATED"/>
    <property type="match status" value="1"/>
</dbReference>
<gene>
    <name evidence="8" type="primary">agrA</name>
    <name evidence="8" type="ORF">GCM10007425_00860</name>
</gene>
<evidence type="ECO:0000256" key="4">
    <source>
        <dbReference type="ARBA" id="ARBA00037164"/>
    </source>
</evidence>
<keyword evidence="3" id="KW-0010">Activator</keyword>
<dbReference type="InterPro" id="IPR046947">
    <property type="entry name" value="LytR-like"/>
</dbReference>
<dbReference type="SMART" id="SM00850">
    <property type="entry name" value="LytTR"/>
    <property type="match status" value="1"/>
</dbReference>
<dbReference type="Gene3D" id="3.40.50.2300">
    <property type="match status" value="1"/>
</dbReference>
<dbReference type="Proteomes" id="UP000616608">
    <property type="component" value="Unassembled WGS sequence"/>
</dbReference>
<dbReference type="PROSITE" id="PS50110">
    <property type="entry name" value="RESPONSE_REGULATORY"/>
    <property type="match status" value="1"/>
</dbReference>
<dbReference type="SMART" id="SM00448">
    <property type="entry name" value="REC"/>
    <property type="match status" value="1"/>
</dbReference>
<dbReference type="RefSeq" id="WP_188613041.1">
    <property type="nucleotide sequence ID" value="NZ_BMJT01000001.1"/>
</dbReference>
<evidence type="ECO:0000256" key="5">
    <source>
        <dbReference type="PROSITE-ProRule" id="PRU00169"/>
    </source>
</evidence>
<dbReference type="Gene3D" id="2.40.50.1020">
    <property type="entry name" value="LytTr DNA-binding domain"/>
    <property type="match status" value="1"/>
</dbReference>
<reference evidence="8" key="1">
    <citation type="journal article" date="2014" name="Int. J. Syst. Evol. Microbiol.">
        <title>Complete genome sequence of Corynebacterium casei LMG S-19264T (=DSM 44701T), isolated from a smear-ripened cheese.</title>
        <authorList>
            <consortium name="US DOE Joint Genome Institute (JGI-PGF)"/>
            <person name="Walter F."/>
            <person name="Albersmeier A."/>
            <person name="Kalinowski J."/>
            <person name="Ruckert C."/>
        </authorList>
    </citation>
    <scope>NUCLEOTIDE SEQUENCE</scope>
    <source>
        <strain evidence="8">CGMCC 1.15760</strain>
    </source>
</reference>
<comment type="caution">
    <text evidence="8">The sequence shown here is derived from an EMBL/GenBank/DDBJ whole genome shotgun (WGS) entry which is preliminary data.</text>
</comment>
<proteinExistence type="predicted"/>
<keyword evidence="5" id="KW-0597">Phosphoprotein</keyword>
<evidence type="ECO:0000256" key="3">
    <source>
        <dbReference type="ARBA" id="ARBA00023159"/>
    </source>
</evidence>
<evidence type="ECO:0000259" key="7">
    <source>
        <dbReference type="PROSITE" id="PS50930"/>
    </source>
</evidence>
<dbReference type="Pfam" id="PF00072">
    <property type="entry name" value="Response_reg"/>
    <property type="match status" value="1"/>
</dbReference>
<dbReference type="SUPFAM" id="SSF52172">
    <property type="entry name" value="CheY-like"/>
    <property type="match status" value="1"/>
</dbReference>
<evidence type="ECO:0000256" key="1">
    <source>
        <dbReference type="ARBA" id="ARBA00022490"/>
    </source>
</evidence>
<evidence type="ECO:0000256" key="2">
    <source>
        <dbReference type="ARBA" id="ARBA00023012"/>
    </source>
</evidence>
<protein>
    <submittedName>
        <fullName evidence="8">Accessory gene regulator protein A</fullName>
    </submittedName>
</protein>